<dbReference type="OrthoDB" id="3063345at2759"/>
<evidence type="ECO:0000313" key="2">
    <source>
        <dbReference type="EMBL" id="KAG5634669.1"/>
    </source>
</evidence>
<reference evidence="2" key="1">
    <citation type="submission" date="2021-02" db="EMBL/GenBank/DDBJ databases">
        <authorList>
            <person name="Nieuwenhuis M."/>
            <person name="Van De Peppel L.J.J."/>
        </authorList>
    </citation>
    <scope>NUCLEOTIDE SEQUENCE</scope>
    <source>
        <strain evidence="2">D49</strain>
    </source>
</reference>
<accession>A0A9P7FPN3</accession>
<dbReference type="AlphaFoldDB" id="A0A9P7FPN3"/>
<feature type="region of interest" description="Disordered" evidence="1">
    <location>
        <begin position="1"/>
        <end position="27"/>
    </location>
</feature>
<reference evidence="2" key="2">
    <citation type="submission" date="2021-10" db="EMBL/GenBank/DDBJ databases">
        <title>Phylogenomics reveals ancestral predisposition of the termite-cultivated fungus Termitomyces towards a domesticated lifestyle.</title>
        <authorList>
            <person name="Auxier B."/>
            <person name="Grum-Grzhimaylo A."/>
            <person name="Cardenas M.E."/>
            <person name="Lodge J.D."/>
            <person name="Laessoe T."/>
            <person name="Pedersen O."/>
            <person name="Smith M.E."/>
            <person name="Kuyper T.W."/>
            <person name="Franco-Molano E.A."/>
            <person name="Baroni T.J."/>
            <person name="Aanen D.K."/>
        </authorList>
    </citation>
    <scope>NUCLEOTIDE SEQUENCE</scope>
    <source>
        <strain evidence="2">D49</strain>
    </source>
</reference>
<keyword evidence="3" id="KW-1185">Reference proteome</keyword>
<name>A0A9P7FPN3_9AGAR</name>
<evidence type="ECO:0000256" key="1">
    <source>
        <dbReference type="SAM" id="MobiDB-lite"/>
    </source>
</evidence>
<organism evidence="2 3">
    <name type="scientific">Sphagnurus paluster</name>
    <dbReference type="NCBI Taxonomy" id="117069"/>
    <lineage>
        <taxon>Eukaryota</taxon>
        <taxon>Fungi</taxon>
        <taxon>Dikarya</taxon>
        <taxon>Basidiomycota</taxon>
        <taxon>Agaricomycotina</taxon>
        <taxon>Agaricomycetes</taxon>
        <taxon>Agaricomycetidae</taxon>
        <taxon>Agaricales</taxon>
        <taxon>Tricholomatineae</taxon>
        <taxon>Lyophyllaceae</taxon>
        <taxon>Sphagnurus</taxon>
    </lineage>
</organism>
<sequence>MFEEPSEMFDAMRSSSPIEYGSGDEEELDQLEEQARIIGKALVDSGLAILSQAPHQNRIWLNSIVDRQFGCDQQHFADDIRHFEETGRSRDTTWAEGRGKIEKRRVQNTMGYQVRRAEELEGVCKVWELLESLNLT</sequence>
<protein>
    <submittedName>
        <fullName evidence="2">Uncharacterized protein</fullName>
    </submittedName>
</protein>
<gene>
    <name evidence="2" type="ORF">H0H81_001198</name>
</gene>
<evidence type="ECO:0000313" key="3">
    <source>
        <dbReference type="Proteomes" id="UP000717328"/>
    </source>
</evidence>
<dbReference type="Proteomes" id="UP000717328">
    <property type="component" value="Unassembled WGS sequence"/>
</dbReference>
<comment type="caution">
    <text evidence="2">The sequence shown here is derived from an EMBL/GenBank/DDBJ whole genome shotgun (WGS) entry which is preliminary data.</text>
</comment>
<dbReference type="EMBL" id="JABCKI010006314">
    <property type="protein sequence ID" value="KAG5634669.1"/>
    <property type="molecule type" value="Genomic_DNA"/>
</dbReference>
<proteinExistence type="predicted"/>